<feature type="transmembrane region" description="Helical" evidence="1">
    <location>
        <begin position="66"/>
        <end position="91"/>
    </location>
</feature>
<evidence type="ECO:0000256" key="1">
    <source>
        <dbReference type="SAM" id="Phobius"/>
    </source>
</evidence>
<accession>A0ABY8W3Z8</accession>
<organism evidence="2 3">
    <name type="scientific">Actinoplanes oblitus</name>
    <dbReference type="NCBI Taxonomy" id="3040509"/>
    <lineage>
        <taxon>Bacteria</taxon>
        <taxon>Bacillati</taxon>
        <taxon>Actinomycetota</taxon>
        <taxon>Actinomycetes</taxon>
        <taxon>Micromonosporales</taxon>
        <taxon>Micromonosporaceae</taxon>
        <taxon>Actinoplanes</taxon>
    </lineage>
</organism>
<feature type="transmembrane region" description="Helical" evidence="1">
    <location>
        <begin position="37"/>
        <end position="59"/>
    </location>
</feature>
<protein>
    <submittedName>
        <fullName evidence="2">Uncharacterized protein</fullName>
    </submittedName>
</protein>
<evidence type="ECO:0000313" key="2">
    <source>
        <dbReference type="EMBL" id="WIM92545.1"/>
    </source>
</evidence>
<keyword evidence="1" id="KW-0812">Transmembrane</keyword>
<dbReference type="EMBL" id="CP126980">
    <property type="protein sequence ID" value="WIM92545.1"/>
    <property type="molecule type" value="Genomic_DNA"/>
</dbReference>
<gene>
    <name evidence="2" type="ORF">ACTOB_004488</name>
</gene>
<keyword evidence="1" id="KW-1133">Transmembrane helix</keyword>
<feature type="transmembrane region" description="Helical" evidence="1">
    <location>
        <begin position="9"/>
        <end position="31"/>
    </location>
</feature>
<keyword evidence="1" id="KW-0472">Membrane</keyword>
<sequence length="94" mass="9454">MEGDTRRGWLGFGAAVAPHLALLGCLLVQSVRHGWVAYYGVLEIFLAPLGVIASLLLWFSKPARAFAGGVAGGTAAGFALVGLFVLAVGAAGGG</sequence>
<reference evidence="2 3" key="1">
    <citation type="submission" date="2023-06" db="EMBL/GenBank/DDBJ databases">
        <authorList>
            <person name="Yushchuk O."/>
            <person name="Binda E."/>
            <person name="Ruckert-Reed C."/>
            <person name="Fedorenko V."/>
            <person name="Kalinowski J."/>
            <person name="Marinelli F."/>
        </authorList>
    </citation>
    <scope>NUCLEOTIDE SEQUENCE [LARGE SCALE GENOMIC DNA]</scope>
    <source>
        <strain evidence="2 3">NRRL 3884</strain>
    </source>
</reference>
<dbReference type="Proteomes" id="UP001240150">
    <property type="component" value="Chromosome"/>
</dbReference>
<dbReference type="RefSeq" id="WP_284913751.1">
    <property type="nucleotide sequence ID" value="NZ_CP126980.1"/>
</dbReference>
<dbReference type="PROSITE" id="PS51257">
    <property type="entry name" value="PROKAR_LIPOPROTEIN"/>
    <property type="match status" value="1"/>
</dbReference>
<name>A0ABY8W3Z8_9ACTN</name>
<keyword evidence="3" id="KW-1185">Reference proteome</keyword>
<evidence type="ECO:0000313" key="3">
    <source>
        <dbReference type="Proteomes" id="UP001240150"/>
    </source>
</evidence>
<proteinExistence type="predicted"/>